<comment type="caution">
    <text evidence="2">The sequence shown here is derived from an EMBL/GenBank/DDBJ whole genome shotgun (WGS) entry which is preliminary data.</text>
</comment>
<evidence type="ECO:0000313" key="3">
    <source>
        <dbReference type="Proteomes" id="UP001156708"/>
    </source>
</evidence>
<name>A0AA37WA17_9PROT</name>
<reference evidence="3" key="1">
    <citation type="journal article" date="2019" name="Int. J. Syst. Evol. Microbiol.">
        <title>The Global Catalogue of Microorganisms (GCM) 10K type strain sequencing project: providing services to taxonomists for standard genome sequencing and annotation.</title>
        <authorList>
            <consortium name="The Broad Institute Genomics Platform"/>
            <consortium name="The Broad Institute Genome Sequencing Center for Infectious Disease"/>
            <person name="Wu L."/>
            <person name="Ma J."/>
        </authorList>
    </citation>
    <scope>NUCLEOTIDE SEQUENCE [LARGE SCALE GENOMIC DNA]</scope>
    <source>
        <strain evidence="3">NBRC 12467</strain>
    </source>
</reference>
<evidence type="ECO:0000313" key="2">
    <source>
        <dbReference type="EMBL" id="GLQ83258.1"/>
    </source>
</evidence>
<protein>
    <submittedName>
        <fullName evidence="2">Uncharacterized protein</fullName>
    </submittedName>
</protein>
<proteinExistence type="predicted"/>
<dbReference type="EMBL" id="BSNZ01000003">
    <property type="protein sequence ID" value="GLQ83258.1"/>
    <property type="molecule type" value="Genomic_DNA"/>
</dbReference>
<organism evidence="2 3">
    <name type="scientific">Gluconobacter sphaericus NBRC 12467</name>
    <dbReference type="NCBI Taxonomy" id="1307951"/>
    <lineage>
        <taxon>Bacteria</taxon>
        <taxon>Pseudomonadati</taxon>
        <taxon>Pseudomonadota</taxon>
        <taxon>Alphaproteobacteria</taxon>
        <taxon>Acetobacterales</taxon>
        <taxon>Acetobacteraceae</taxon>
        <taxon>Gluconobacter</taxon>
    </lineage>
</organism>
<dbReference type="Proteomes" id="UP001156708">
    <property type="component" value="Unassembled WGS sequence"/>
</dbReference>
<dbReference type="AlphaFoldDB" id="A0AA37WA17"/>
<accession>A0AA37WA17</accession>
<feature type="compositionally biased region" description="Polar residues" evidence="1">
    <location>
        <begin position="13"/>
        <end position="27"/>
    </location>
</feature>
<gene>
    <name evidence="2" type="ORF">GCM10007872_01660</name>
</gene>
<sequence>MAPNIPVPLAQKRTVSATKRSRNTSGVRSAGIGTKRPSNRFPTWTPPQMTLQGTAFAYDNPKQQGYDHYGNGMAMDASGQHHACVSV</sequence>
<feature type="region of interest" description="Disordered" evidence="1">
    <location>
        <begin position="1"/>
        <end position="45"/>
    </location>
</feature>
<evidence type="ECO:0000256" key="1">
    <source>
        <dbReference type="SAM" id="MobiDB-lite"/>
    </source>
</evidence>
<keyword evidence="3" id="KW-1185">Reference proteome</keyword>